<dbReference type="EMBL" id="JAALLS010000018">
    <property type="protein sequence ID" value="NGP89277.1"/>
    <property type="molecule type" value="Genomic_DNA"/>
</dbReference>
<evidence type="ECO:0000313" key="2">
    <source>
        <dbReference type="EMBL" id="NGP89277.1"/>
    </source>
</evidence>
<dbReference type="Pfam" id="PF12969">
    <property type="entry name" value="DUF3857"/>
    <property type="match status" value="1"/>
</dbReference>
<keyword evidence="3" id="KW-1185">Reference proteome</keyword>
<feature type="domain" description="DUF3857" evidence="1">
    <location>
        <begin position="74"/>
        <end position="194"/>
    </location>
</feature>
<protein>
    <submittedName>
        <fullName evidence="2">DUF3857 domain-containing protein</fullName>
    </submittedName>
</protein>
<name>A0A6M1T5D0_9BACT</name>
<dbReference type="RefSeq" id="WP_165269845.1">
    <property type="nucleotide sequence ID" value="NZ_JAALLS010000018.1"/>
</dbReference>
<dbReference type="Gene3D" id="2.60.40.3140">
    <property type="match status" value="1"/>
</dbReference>
<dbReference type="Proteomes" id="UP000479132">
    <property type="component" value="Unassembled WGS sequence"/>
</dbReference>
<proteinExistence type="predicted"/>
<dbReference type="InterPro" id="IPR024618">
    <property type="entry name" value="DUF3857"/>
</dbReference>
<evidence type="ECO:0000313" key="3">
    <source>
        <dbReference type="Proteomes" id="UP000479132"/>
    </source>
</evidence>
<reference evidence="2 3" key="1">
    <citation type="submission" date="2020-02" db="EMBL/GenBank/DDBJ databases">
        <title>Aliifodinibius halophilus 2W32, complete genome.</title>
        <authorList>
            <person name="Li Y."/>
            <person name="Wu S."/>
        </authorList>
    </citation>
    <scope>NUCLEOTIDE SEQUENCE [LARGE SCALE GENOMIC DNA]</scope>
    <source>
        <strain evidence="2 3">2W32</strain>
    </source>
</reference>
<dbReference type="Gene3D" id="3.10.620.30">
    <property type="match status" value="1"/>
</dbReference>
<dbReference type="Gene3D" id="2.60.120.1130">
    <property type="match status" value="1"/>
</dbReference>
<dbReference type="AlphaFoldDB" id="A0A6M1T5D0"/>
<gene>
    <name evidence="2" type="ORF">G3569_13030</name>
</gene>
<evidence type="ECO:0000259" key="1">
    <source>
        <dbReference type="Pfam" id="PF12969"/>
    </source>
</evidence>
<comment type="caution">
    <text evidence="2">The sequence shown here is derived from an EMBL/GenBank/DDBJ whole genome shotgun (WGS) entry which is preliminary data.</text>
</comment>
<sequence>MLKVLYRYTLIIGVSLFMLTSGLYGQSFQDADFGVIPDSLYQLSPSDAPYVITNKEMDVSFNEEDGSIVAILDHHVRLKVFDKTAREASIVSIPYYYDDNMEQISDISGWTHLPSGNQIALRQSDIRTVNINSRYNIKEFTMPAVSNGAILEYRYKIKRRYIEELPDFFLSHRVPTEAAKLTITYPNYLRYQQLTENYSGSLRNNFVYTDTSSVPKIFTIPQPKPIVTERWMAYDIPATEKEPYITSLDDHRAKLKFMMSEFGIPRQTLDIGWDVVVAKLRKNTNPLAEIRKNSFAHAKGDSIASAHPNADLKEIQNHIFRYLNKRMSFSGAHAPYSSKRGRAVIEGEVANQAAINQALAAMLRGAGIDANPVLVSTRKSGTINKGFPSFYQFNGLMVRSHIEGKTYVMDASFAHSQPGLIPVDMFNDEGLELKPRSFEWFKIEPAHSHFDLQVDVEAKLTAEGTLKGTIVSHQQGYPAQQIRQQRTDGMTDSDIVSRALFDGYADIRLDSVEIQNLNRYKSPVKITAHFEIEDYATSFSNGLEYRPMVVGYRMNNPFGDASRDLPVTLDAPEQLDVSYSIALPSGFSVDDRSQDQSLKMDGGQFRERYNLEPGTLNYNYQIKIGRKNFSPQLFPQLYNLYERWVQLSNSKWLIKR</sequence>
<accession>A0A6M1T5D0</accession>
<organism evidence="2 3">
    <name type="scientific">Fodinibius halophilus</name>
    <dbReference type="NCBI Taxonomy" id="1736908"/>
    <lineage>
        <taxon>Bacteria</taxon>
        <taxon>Pseudomonadati</taxon>
        <taxon>Balneolota</taxon>
        <taxon>Balneolia</taxon>
        <taxon>Balneolales</taxon>
        <taxon>Balneolaceae</taxon>
        <taxon>Fodinibius</taxon>
    </lineage>
</organism>